<evidence type="ECO:0000313" key="2">
    <source>
        <dbReference type="Proteomes" id="UP000789901"/>
    </source>
</evidence>
<accession>A0ABN7V8M8</accession>
<reference evidence="1 2" key="1">
    <citation type="submission" date="2021-06" db="EMBL/GenBank/DDBJ databases">
        <authorList>
            <person name="Kallberg Y."/>
            <person name="Tangrot J."/>
            <person name="Rosling A."/>
        </authorList>
    </citation>
    <scope>NUCLEOTIDE SEQUENCE [LARGE SCALE GENOMIC DNA]</scope>
    <source>
        <strain evidence="1 2">120-4 pot B 10/14</strain>
    </source>
</reference>
<name>A0ABN7V8M8_GIGMA</name>
<proteinExistence type="predicted"/>
<sequence>MSNEQREPASDFDPQIIDNACQATITTLLRRMEEMINRKAETQRLWNEQIQKVLDEHFRKLEQATPVMICSQLVMRDELSQANFPSTPILNYMIIDL</sequence>
<dbReference type="Proteomes" id="UP000789901">
    <property type="component" value="Unassembled WGS sequence"/>
</dbReference>
<keyword evidence="2" id="KW-1185">Reference proteome</keyword>
<dbReference type="EMBL" id="CAJVQB010010399">
    <property type="protein sequence ID" value="CAG8739491.1"/>
    <property type="molecule type" value="Genomic_DNA"/>
</dbReference>
<gene>
    <name evidence="1" type="ORF">GMARGA_LOCUS15229</name>
</gene>
<protein>
    <submittedName>
        <fullName evidence="1">25080_t:CDS:1</fullName>
    </submittedName>
</protein>
<comment type="caution">
    <text evidence="1">The sequence shown here is derived from an EMBL/GenBank/DDBJ whole genome shotgun (WGS) entry which is preliminary data.</text>
</comment>
<organism evidence="1 2">
    <name type="scientific">Gigaspora margarita</name>
    <dbReference type="NCBI Taxonomy" id="4874"/>
    <lineage>
        <taxon>Eukaryota</taxon>
        <taxon>Fungi</taxon>
        <taxon>Fungi incertae sedis</taxon>
        <taxon>Mucoromycota</taxon>
        <taxon>Glomeromycotina</taxon>
        <taxon>Glomeromycetes</taxon>
        <taxon>Diversisporales</taxon>
        <taxon>Gigasporaceae</taxon>
        <taxon>Gigaspora</taxon>
    </lineage>
</organism>
<evidence type="ECO:0000313" key="1">
    <source>
        <dbReference type="EMBL" id="CAG8739491.1"/>
    </source>
</evidence>
<feature type="non-terminal residue" evidence="1">
    <location>
        <position position="97"/>
    </location>
</feature>